<evidence type="ECO:0000313" key="2">
    <source>
        <dbReference type="Proteomes" id="UP000886881"/>
    </source>
</evidence>
<name>A0A9D1KI97_9BACT</name>
<reference evidence="1" key="2">
    <citation type="journal article" date="2021" name="PeerJ">
        <title>Extensive microbial diversity within the chicken gut microbiome revealed by metagenomics and culture.</title>
        <authorList>
            <person name="Gilroy R."/>
            <person name="Ravi A."/>
            <person name="Getino M."/>
            <person name="Pursley I."/>
            <person name="Horton D.L."/>
            <person name="Alikhan N.F."/>
            <person name="Baker D."/>
            <person name="Gharbi K."/>
            <person name="Hall N."/>
            <person name="Watson M."/>
            <person name="Adriaenssens E.M."/>
            <person name="Foster-Nyarko E."/>
            <person name="Jarju S."/>
            <person name="Secka A."/>
            <person name="Antonio M."/>
            <person name="Oren A."/>
            <person name="Chaudhuri R.R."/>
            <person name="La Ragione R."/>
            <person name="Hildebrand F."/>
            <person name="Pallen M.J."/>
        </authorList>
    </citation>
    <scope>NUCLEOTIDE SEQUENCE</scope>
    <source>
        <strain evidence="1">ChiHecec2B26-709</strain>
    </source>
</reference>
<reference evidence="1" key="1">
    <citation type="submission" date="2020-10" db="EMBL/GenBank/DDBJ databases">
        <authorList>
            <person name="Gilroy R."/>
        </authorList>
    </citation>
    <scope>NUCLEOTIDE SEQUENCE</scope>
    <source>
        <strain evidence="1">ChiHecec2B26-709</strain>
    </source>
</reference>
<dbReference type="GO" id="GO:0006313">
    <property type="term" value="P:DNA transposition"/>
    <property type="evidence" value="ECO:0007669"/>
    <property type="project" value="InterPro"/>
</dbReference>
<evidence type="ECO:0008006" key="3">
    <source>
        <dbReference type="Google" id="ProtNLM"/>
    </source>
</evidence>
<dbReference type="PANTHER" id="PTHR34322">
    <property type="entry name" value="TRANSPOSASE, Y1_TNP DOMAIN-CONTAINING"/>
    <property type="match status" value="1"/>
</dbReference>
<gene>
    <name evidence="1" type="ORF">IAC35_04235</name>
</gene>
<accession>A0A9D1KI97</accession>
<dbReference type="InterPro" id="IPR036515">
    <property type="entry name" value="Transposase_17_sf"/>
</dbReference>
<evidence type="ECO:0000313" key="1">
    <source>
        <dbReference type="EMBL" id="HIT47049.1"/>
    </source>
</evidence>
<proteinExistence type="predicted"/>
<dbReference type="EMBL" id="DVLC01000080">
    <property type="protein sequence ID" value="HIT47049.1"/>
    <property type="molecule type" value="Genomic_DNA"/>
</dbReference>
<organism evidence="1 2">
    <name type="scientific">Candidatus Cryptobacteroides merdipullorum</name>
    <dbReference type="NCBI Taxonomy" id="2840771"/>
    <lineage>
        <taxon>Bacteria</taxon>
        <taxon>Pseudomonadati</taxon>
        <taxon>Bacteroidota</taxon>
        <taxon>Bacteroidia</taxon>
        <taxon>Bacteroidales</taxon>
        <taxon>Candidatus Cryptobacteroides</taxon>
    </lineage>
</organism>
<dbReference type="GO" id="GO:0004803">
    <property type="term" value="F:transposase activity"/>
    <property type="evidence" value="ECO:0007669"/>
    <property type="project" value="InterPro"/>
</dbReference>
<dbReference type="GO" id="GO:0003677">
    <property type="term" value="F:DNA binding"/>
    <property type="evidence" value="ECO:0007669"/>
    <property type="project" value="InterPro"/>
</dbReference>
<dbReference type="Proteomes" id="UP000886881">
    <property type="component" value="Unassembled WGS sequence"/>
</dbReference>
<dbReference type="SUPFAM" id="SSF143422">
    <property type="entry name" value="Transposase IS200-like"/>
    <property type="match status" value="1"/>
</dbReference>
<comment type="caution">
    <text evidence="1">The sequence shown here is derived from an EMBL/GenBank/DDBJ whole genome shotgun (WGS) entry which is preliminary data.</text>
</comment>
<dbReference type="AlphaFoldDB" id="A0A9D1KI97"/>
<dbReference type="Gene3D" id="3.30.70.1290">
    <property type="entry name" value="Transposase IS200-like"/>
    <property type="match status" value="1"/>
</dbReference>
<dbReference type="PANTHER" id="PTHR34322:SF2">
    <property type="entry name" value="TRANSPOSASE IS200-LIKE DOMAIN-CONTAINING PROTEIN"/>
    <property type="match status" value="1"/>
</dbReference>
<sequence length="283" mass="32192">MEYYHAYTKGLKRNLLFSSDEDFIYGMNLIPKSLKGTGVVLLAFCLMDNHLHFILKAPRDRCNSFMINYRKSLGTFLSRSGRRISEEIETGISRIGTSDYLMTSIAYVLRNPMVAGTNYIPQDYRWSSASIYFRQQARIGAVGQRALGMLSYKDKRVVLKGRCDFPDDWLVDEDGMILPECYTAVAEVEDLFSSVRRYLYHISANREAEVNGAVSGKVRLSDSDLKKEAVKMCLNMFGTASVNMLDHGQRLLVCKSLRKEFGAVANQLARVMDIDAEYLKMLM</sequence>
<protein>
    <recommendedName>
        <fullName evidence="3">Transposase IS200-like domain-containing protein</fullName>
    </recommendedName>
</protein>